<dbReference type="PANTHER" id="PTHR48097:SF9">
    <property type="entry name" value="L-THREONINE ALDOLASE"/>
    <property type="match status" value="1"/>
</dbReference>
<dbReference type="InterPro" id="IPR001597">
    <property type="entry name" value="ArAA_b-elim_lyase/Thr_aldolase"/>
</dbReference>
<gene>
    <name evidence="9" type="ORF">A4R43_31755</name>
</gene>
<evidence type="ECO:0000313" key="10">
    <source>
        <dbReference type="Proteomes" id="UP000250434"/>
    </source>
</evidence>
<dbReference type="FunFam" id="3.40.640.10:FF:000030">
    <property type="entry name" value="Low-specificity L-threonine aldolase"/>
    <property type="match status" value="1"/>
</dbReference>
<accession>A0A344LLN0</accession>
<dbReference type="Pfam" id="PF01212">
    <property type="entry name" value="Beta_elim_lyase"/>
    <property type="match status" value="1"/>
</dbReference>
<dbReference type="InterPro" id="IPR015422">
    <property type="entry name" value="PyrdxlP-dep_Trfase_small"/>
</dbReference>
<evidence type="ECO:0000313" key="9">
    <source>
        <dbReference type="EMBL" id="AXB48954.1"/>
    </source>
</evidence>
<keyword evidence="10" id="KW-1185">Reference proteome</keyword>
<dbReference type="EMBL" id="CP015163">
    <property type="protein sequence ID" value="AXB48954.1"/>
    <property type="molecule type" value="Genomic_DNA"/>
</dbReference>
<dbReference type="Gene3D" id="3.40.640.10">
    <property type="entry name" value="Type I PLP-dependent aspartate aminotransferase-like (Major domain)"/>
    <property type="match status" value="1"/>
</dbReference>
<keyword evidence="4" id="KW-0045">Antibiotic biosynthesis</keyword>
<dbReference type="RefSeq" id="WP_162788660.1">
    <property type="nucleotide sequence ID" value="NZ_CP015163.1"/>
</dbReference>
<evidence type="ECO:0000256" key="7">
    <source>
        <dbReference type="SAM" id="MobiDB-lite"/>
    </source>
</evidence>
<dbReference type="GO" id="GO:0006545">
    <property type="term" value="P:glycine biosynthetic process"/>
    <property type="evidence" value="ECO:0007669"/>
    <property type="project" value="TreeGrafter"/>
</dbReference>
<proteinExistence type="inferred from homology"/>
<evidence type="ECO:0000256" key="1">
    <source>
        <dbReference type="ARBA" id="ARBA00001933"/>
    </source>
</evidence>
<dbReference type="Gene3D" id="3.90.1150.10">
    <property type="entry name" value="Aspartate Aminotransferase, domain 1"/>
    <property type="match status" value="1"/>
</dbReference>
<name>A0A344LLN0_9PSEU</name>
<organism evidence="9 10">
    <name type="scientific">Amycolatopsis albispora</name>
    <dbReference type="NCBI Taxonomy" id="1804986"/>
    <lineage>
        <taxon>Bacteria</taxon>
        <taxon>Bacillati</taxon>
        <taxon>Actinomycetota</taxon>
        <taxon>Actinomycetes</taxon>
        <taxon>Pseudonocardiales</taxon>
        <taxon>Pseudonocardiaceae</taxon>
        <taxon>Amycolatopsis</taxon>
    </lineage>
</organism>
<dbReference type="GO" id="GO:0006567">
    <property type="term" value="P:L-threonine catabolic process"/>
    <property type="evidence" value="ECO:0007669"/>
    <property type="project" value="TreeGrafter"/>
</dbReference>
<dbReference type="InterPro" id="IPR015421">
    <property type="entry name" value="PyrdxlP-dep_Trfase_major"/>
</dbReference>
<comment type="cofactor">
    <cofactor evidence="1">
        <name>pyridoxal 5'-phosphate</name>
        <dbReference type="ChEBI" id="CHEBI:597326"/>
    </cofactor>
</comment>
<dbReference type="InterPro" id="IPR015424">
    <property type="entry name" value="PyrdxlP-dep_Trfase"/>
</dbReference>
<dbReference type="PANTHER" id="PTHR48097">
    <property type="entry name" value="L-THREONINE ALDOLASE-RELATED"/>
    <property type="match status" value="1"/>
</dbReference>
<feature type="domain" description="Aromatic amino acid beta-eliminating lyase/threonine aldolase" evidence="8">
    <location>
        <begin position="10"/>
        <end position="292"/>
    </location>
</feature>
<dbReference type="InterPro" id="IPR023603">
    <property type="entry name" value="Low_specificity_L-TA-like"/>
</dbReference>
<dbReference type="KEGG" id="aab:A4R43_31755"/>
<dbReference type="GO" id="GO:0008732">
    <property type="term" value="F:L-allo-threonine aldolase activity"/>
    <property type="evidence" value="ECO:0007669"/>
    <property type="project" value="TreeGrafter"/>
</dbReference>
<dbReference type="Proteomes" id="UP000250434">
    <property type="component" value="Chromosome"/>
</dbReference>
<feature type="modified residue" description="N6-(pyridoxal phosphate)lysine" evidence="6">
    <location>
        <position position="210"/>
    </location>
</feature>
<evidence type="ECO:0000256" key="3">
    <source>
        <dbReference type="ARBA" id="ARBA00022898"/>
    </source>
</evidence>
<evidence type="ECO:0000256" key="2">
    <source>
        <dbReference type="ARBA" id="ARBA00006966"/>
    </source>
</evidence>
<feature type="region of interest" description="Disordered" evidence="7">
    <location>
        <begin position="104"/>
        <end position="123"/>
    </location>
</feature>
<evidence type="ECO:0000256" key="4">
    <source>
        <dbReference type="ARBA" id="ARBA00023194"/>
    </source>
</evidence>
<dbReference type="GO" id="GO:0005829">
    <property type="term" value="C:cytosol"/>
    <property type="evidence" value="ECO:0007669"/>
    <property type="project" value="TreeGrafter"/>
</dbReference>
<dbReference type="GO" id="GO:0017000">
    <property type="term" value="P:antibiotic biosynthetic process"/>
    <property type="evidence" value="ECO:0007669"/>
    <property type="project" value="UniProtKB-KW"/>
</dbReference>
<dbReference type="PIRSF" id="PIRSF017617">
    <property type="entry name" value="Thr_aldolase"/>
    <property type="match status" value="1"/>
</dbReference>
<sequence length="344" mass="35931">MTFATSPTIDLRSDTVTRPDETMRAAMASAEVGDAVIDVDPTLRRLEERTAELLGLPAALWVPSGTMANVIALALHLGRGDRFLAPRDAHVLVRELGSSAWLAGGMPEPLEPDAGPGRPTPASLAKAIGPRVSDYLLLRTTLLCLENTHNAAGGAVIPPHEHAQLAATAKEAGLKVHLDGARLWNAAVALDLPVAALAVGADTVSVCFSKGLGAPVGSALAGGREFIEQARRMRQMLGGGVRQGGVLGAACLRALDNVDDLAHDHDNARRLAEGLAEIGWSVHAPQTNIVLAGVPDVPLTISRLENAGVLASPMAGKVRFVTHRDVSTPDINEALNRIKSVASQ</sequence>
<reference evidence="9 10" key="1">
    <citation type="submission" date="2016-04" db="EMBL/GenBank/DDBJ databases">
        <title>Complete genome sequence and analysis of deep-sea sediment isolate, Amycolatopsis sp. WP1.</title>
        <authorList>
            <person name="Wang H."/>
            <person name="Chen S."/>
            <person name="Wu Q."/>
        </authorList>
    </citation>
    <scope>NUCLEOTIDE SEQUENCE [LARGE SCALE GENOMIC DNA]</scope>
    <source>
        <strain evidence="9 10">WP1</strain>
    </source>
</reference>
<dbReference type="AlphaFoldDB" id="A0A344LLN0"/>
<comment type="similarity">
    <text evidence="2">Belongs to the threonine aldolase family.</text>
</comment>
<dbReference type="SUPFAM" id="SSF53383">
    <property type="entry name" value="PLP-dependent transferases"/>
    <property type="match status" value="1"/>
</dbReference>
<evidence type="ECO:0000256" key="5">
    <source>
        <dbReference type="ARBA" id="ARBA00023239"/>
    </source>
</evidence>
<dbReference type="NCBIfam" id="NF041359">
    <property type="entry name" value="GntG_guanitoxin"/>
    <property type="match status" value="1"/>
</dbReference>
<keyword evidence="5" id="KW-0456">Lyase</keyword>
<evidence type="ECO:0000256" key="6">
    <source>
        <dbReference type="PIRSR" id="PIRSR017617-1"/>
    </source>
</evidence>
<keyword evidence="3" id="KW-0663">Pyridoxal phosphate</keyword>
<protein>
    <submittedName>
        <fullName evidence="9">Threonine aldolase</fullName>
    </submittedName>
</protein>
<evidence type="ECO:0000259" key="8">
    <source>
        <dbReference type="Pfam" id="PF01212"/>
    </source>
</evidence>